<evidence type="ECO:0000313" key="2">
    <source>
        <dbReference type="EMBL" id="KAF5317581.1"/>
    </source>
</evidence>
<dbReference type="GO" id="GO:0003676">
    <property type="term" value="F:nucleic acid binding"/>
    <property type="evidence" value="ECO:0007669"/>
    <property type="project" value="InterPro"/>
</dbReference>
<sequence>MLYAADVFLTAQVRSKKRRGAGSIGRSIVTKLAAVQRRAALAITGGMRSSPGDTLDVLANLLPFPVLLQQHRLQAALRLASLPSSHPLSKVVARSATRFVKRYPTQLHFLMEELKQHHIKIKHVEKLKAVRWRSTWDPELKLEIASSKEEAADADAADGARLQVYSDGSGLDGRIGAAAVLFRDGKQKNEARYYLGSAKKHTVYEGESVGAVLALGLIASCRKVRAVTLCIDSQATIKATKSQQSVPGHYIMDGFHAALTALCLKHRRMQLTIRWVPGHINVEGNEAADYAARLASTGDETPRSTLPAFLQASLPHSKAAARQCYRLRLKKRGARIWKKSIRHERTSRLLPSTSSARLSRKLATLPRKHTSLITQIITGHIPLAHHLSRIGSEESAICPCCHEQDETIAHYFLHCPVHSAPRAQMFARIPRQSQNLTHMLSTPPLRRCLLTFISRTGRFRSVFGTLPILADPVPTDNNH</sequence>
<dbReference type="InterPro" id="IPR026960">
    <property type="entry name" value="RVT-Znf"/>
</dbReference>
<feature type="domain" description="RNase H type-1" evidence="1">
    <location>
        <begin position="158"/>
        <end position="297"/>
    </location>
</feature>
<dbReference type="InterPro" id="IPR036397">
    <property type="entry name" value="RNaseH_sf"/>
</dbReference>
<name>A0A8H5B7B8_9AGAR</name>
<evidence type="ECO:0000313" key="3">
    <source>
        <dbReference type="Proteomes" id="UP000567179"/>
    </source>
</evidence>
<dbReference type="OrthoDB" id="3265515at2759"/>
<dbReference type="Pfam" id="PF00075">
    <property type="entry name" value="RNase_H"/>
    <property type="match status" value="1"/>
</dbReference>
<dbReference type="InterPro" id="IPR012337">
    <property type="entry name" value="RNaseH-like_sf"/>
</dbReference>
<comment type="caution">
    <text evidence="2">The sequence shown here is derived from an EMBL/GenBank/DDBJ whole genome shotgun (WGS) entry which is preliminary data.</text>
</comment>
<organism evidence="2 3">
    <name type="scientific">Psilocybe cf. subviscida</name>
    <dbReference type="NCBI Taxonomy" id="2480587"/>
    <lineage>
        <taxon>Eukaryota</taxon>
        <taxon>Fungi</taxon>
        <taxon>Dikarya</taxon>
        <taxon>Basidiomycota</taxon>
        <taxon>Agaricomycotina</taxon>
        <taxon>Agaricomycetes</taxon>
        <taxon>Agaricomycetidae</taxon>
        <taxon>Agaricales</taxon>
        <taxon>Agaricineae</taxon>
        <taxon>Strophariaceae</taxon>
        <taxon>Psilocybe</taxon>
    </lineage>
</organism>
<keyword evidence="3" id="KW-1185">Reference proteome</keyword>
<dbReference type="Proteomes" id="UP000567179">
    <property type="component" value="Unassembled WGS sequence"/>
</dbReference>
<dbReference type="SUPFAM" id="SSF53098">
    <property type="entry name" value="Ribonuclease H-like"/>
    <property type="match status" value="1"/>
</dbReference>
<protein>
    <recommendedName>
        <fullName evidence="1">RNase H type-1 domain-containing protein</fullName>
    </recommendedName>
</protein>
<dbReference type="Gene3D" id="3.30.420.10">
    <property type="entry name" value="Ribonuclease H-like superfamily/Ribonuclease H"/>
    <property type="match status" value="1"/>
</dbReference>
<proteinExistence type="predicted"/>
<dbReference type="EMBL" id="JAACJJ010000033">
    <property type="protein sequence ID" value="KAF5317581.1"/>
    <property type="molecule type" value="Genomic_DNA"/>
</dbReference>
<dbReference type="CDD" id="cd09276">
    <property type="entry name" value="Rnase_HI_RT_non_LTR"/>
    <property type="match status" value="1"/>
</dbReference>
<dbReference type="PROSITE" id="PS50879">
    <property type="entry name" value="RNASE_H_1"/>
    <property type="match status" value="1"/>
</dbReference>
<dbReference type="GO" id="GO:0004523">
    <property type="term" value="F:RNA-DNA hybrid ribonuclease activity"/>
    <property type="evidence" value="ECO:0007669"/>
    <property type="project" value="InterPro"/>
</dbReference>
<dbReference type="AlphaFoldDB" id="A0A8H5B7B8"/>
<dbReference type="Pfam" id="PF13966">
    <property type="entry name" value="zf-RVT"/>
    <property type="match status" value="1"/>
</dbReference>
<evidence type="ECO:0000259" key="1">
    <source>
        <dbReference type="PROSITE" id="PS50879"/>
    </source>
</evidence>
<reference evidence="2 3" key="1">
    <citation type="journal article" date="2020" name="ISME J.">
        <title>Uncovering the hidden diversity of litter-decomposition mechanisms in mushroom-forming fungi.</title>
        <authorList>
            <person name="Floudas D."/>
            <person name="Bentzer J."/>
            <person name="Ahren D."/>
            <person name="Johansson T."/>
            <person name="Persson P."/>
            <person name="Tunlid A."/>
        </authorList>
    </citation>
    <scope>NUCLEOTIDE SEQUENCE [LARGE SCALE GENOMIC DNA]</scope>
    <source>
        <strain evidence="2 3">CBS 101986</strain>
    </source>
</reference>
<accession>A0A8H5B7B8</accession>
<dbReference type="InterPro" id="IPR002156">
    <property type="entry name" value="RNaseH_domain"/>
</dbReference>
<gene>
    <name evidence="2" type="ORF">D9619_013186</name>
</gene>